<dbReference type="AlphaFoldDB" id="A0A1I3WVD3"/>
<evidence type="ECO:0000256" key="6">
    <source>
        <dbReference type="ARBA" id="ARBA00022842"/>
    </source>
</evidence>
<comment type="cofactor">
    <cofactor evidence="2">
        <name>Mg(2+)</name>
        <dbReference type="ChEBI" id="CHEBI:18420"/>
    </cofactor>
</comment>
<dbReference type="InterPro" id="IPR000059">
    <property type="entry name" value="NUDIX_hydrolase_NudL_CS"/>
</dbReference>
<protein>
    <submittedName>
        <fullName evidence="9">8-oxo-dGTP pyrophosphatase MutT, NUDIX family</fullName>
    </submittedName>
</protein>
<accession>A0A1I3WVD3</accession>
<dbReference type="EMBL" id="FOSN01000002">
    <property type="protein sequence ID" value="SFK11250.1"/>
    <property type="molecule type" value="Genomic_DNA"/>
</dbReference>
<evidence type="ECO:0000313" key="9">
    <source>
        <dbReference type="EMBL" id="SFK11250.1"/>
    </source>
</evidence>
<keyword evidence="5" id="KW-0378">Hydrolase</keyword>
<keyword evidence="7" id="KW-0464">Manganese</keyword>
<dbReference type="Pfam" id="PF00293">
    <property type="entry name" value="NUDIX"/>
    <property type="match status" value="1"/>
</dbReference>
<dbReference type="PROSITE" id="PS01293">
    <property type="entry name" value="NUDIX_COA"/>
    <property type="match status" value="1"/>
</dbReference>
<dbReference type="GO" id="GO:0030145">
    <property type="term" value="F:manganese ion binding"/>
    <property type="evidence" value="ECO:0007669"/>
    <property type="project" value="InterPro"/>
</dbReference>
<dbReference type="NCBIfam" id="NF007980">
    <property type="entry name" value="PRK10707.1"/>
    <property type="match status" value="1"/>
</dbReference>
<keyword evidence="4" id="KW-0479">Metal-binding</keyword>
<name>A0A1I3WVD3_9HYPH</name>
<keyword evidence="10" id="KW-1185">Reference proteome</keyword>
<dbReference type="STRING" id="1612308.SAMN05444581_102163"/>
<keyword evidence="6" id="KW-0460">Magnesium</keyword>
<evidence type="ECO:0000259" key="8">
    <source>
        <dbReference type="PROSITE" id="PS51462"/>
    </source>
</evidence>
<dbReference type="GO" id="GO:0010945">
    <property type="term" value="F:coenzyme A diphosphatase activity"/>
    <property type="evidence" value="ECO:0007669"/>
    <property type="project" value="InterPro"/>
</dbReference>
<evidence type="ECO:0000256" key="2">
    <source>
        <dbReference type="ARBA" id="ARBA00001946"/>
    </source>
</evidence>
<dbReference type="InterPro" id="IPR045121">
    <property type="entry name" value="CoAse"/>
</dbReference>
<dbReference type="InterPro" id="IPR015797">
    <property type="entry name" value="NUDIX_hydrolase-like_dom_sf"/>
</dbReference>
<dbReference type="Gene3D" id="3.90.79.10">
    <property type="entry name" value="Nucleoside Triphosphate Pyrophosphohydrolase"/>
    <property type="match status" value="1"/>
</dbReference>
<comment type="cofactor">
    <cofactor evidence="1">
        <name>Mn(2+)</name>
        <dbReference type="ChEBI" id="CHEBI:29035"/>
    </cofactor>
</comment>
<evidence type="ECO:0000313" key="10">
    <source>
        <dbReference type="Proteomes" id="UP000198755"/>
    </source>
</evidence>
<dbReference type="GO" id="GO:0009132">
    <property type="term" value="P:nucleoside diphosphate metabolic process"/>
    <property type="evidence" value="ECO:0007669"/>
    <property type="project" value="InterPro"/>
</dbReference>
<dbReference type="PROSITE" id="PS51462">
    <property type="entry name" value="NUDIX"/>
    <property type="match status" value="1"/>
</dbReference>
<dbReference type="InterPro" id="IPR000086">
    <property type="entry name" value="NUDIX_hydrolase_dom"/>
</dbReference>
<evidence type="ECO:0000256" key="4">
    <source>
        <dbReference type="ARBA" id="ARBA00022723"/>
    </source>
</evidence>
<evidence type="ECO:0000256" key="5">
    <source>
        <dbReference type="ARBA" id="ARBA00022801"/>
    </source>
</evidence>
<sequence length="221" mass="24389">MQAAATSEEKFSPLAVFDHVRARLERAADRQGNRRSSSGAGLFTMMDGSVETVAEPERSMAAAVLVGLIAYPDEIKILLTQRAAALRVHAGQIAFPGGKIEQRDESPLGAALREAQEEIGLDARQVEPLGYLEPYFTGTGFRIVPAVVKITPPVALTINPDEVEDIFEVPFAFLMDQANHALHTREFEGVSRQFYAMPYGERHIWGVTAGILRNLYERLYS</sequence>
<dbReference type="CDD" id="cd03426">
    <property type="entry name" value="NUDIX_CoAse_Nudt7"/>
    <property type="match status" value="1"/>
</dbReference>
<dbReference type="PANTHER" id="PTHR12992:SF11">
    <property type="entry name" value="MITOCHONDRIAL COENZYME A DIPHOSPHATASE NUDT8"/>
    <property type="match status" value="1"/>
</dbReference>
<dbReference type="GO" id="GO:0000287">
    <property type="term" value="F:magnesium ion binding"/>
    <property type="evidence" value="ECO:0007669"/>
    <property type="project" value="InterPro"/>
</dbReference>
<dbReference type="SUPFAM" id="SSF55811">
    <property type="entry name" value="Nudix"/>
    <property type="match status" value="1"/>
</dbReference>
<dbReference type="OrthoDB" id="9802805at2"/>
<dbReference type="PANTHER" id="PTHR12992">
    <property type="entry name" value="NUDIX HYDROLASE"/>
    <property type="match status" value="1"/>
</dbReference>
<evidence type="ECO:0000256" key="1">
    <source>
        <dbReference type="ARBA" id="ARBA00001936"/>
    </source>
</evidence>
<comment type="similarity">
    <text evidence="3">Belongs to the Nudix hydrolase family. PCD1 subfamily.</text>
</comment>
<feature type="domain" description="Nudix hydrolase" evidence="8">
    <location>
        <begin position="59"/>
        <end position="195"/>
    </location>
</feature>
<organism evidence="9 10">
    <name type="scientific">Methylocapsa palsarum</name>
    <dbReference type="NCBI Taxonomy" id="1612308"/>
    <lineage>
        <taxon>Bacteria</taxon>
        <taxon>Pseudomonadati</taxon>
        <taxon>Pseudomonadota</taxon>
        <taxon>Alphaproteobacteria</taxon>
        <taxon>Hyphomicrobiales</taxon>
        <taxon>Beijerinckiaceae</taxon>
        <taxon>Methylocapsa</taxon>
    </lineage>
</organism>
<proteinExistence type="inferred from homology"/>
<evidence type="ECO:0000256" key="3">
    <source>
        <dbReference type="ARBA" id="ARBA00006506"/>
    </source>
</evidence>
<gene>
    <name evidence="9" type="ORF">SAMN05444581_102163</name>
</gene>
<dbReference type="Proteomes" id="UP000198755">
    <property type="component" value="Unassembled WGS sequence"/>
</dbReference>
<reference evidence="9 10" key="1">
    <citation type="submission" date="2016-10" db="EMBL/GenBank/DDBJ databases">
        <authorList>
            <person name="de Groot N.N."/>
        </authorList>
    </citation>
    <scope>NUCLEOTIDE SEQUENCE [LARGE SCALE GENOMIC DNA]</scope>
    <source>
        <strain evidence="9 10">NE2</strain>
    </source>
</reference>
<evidence type="ECO:0000256" key="7">
    <source>
        <dbReference type="ARBA" id="ARBA00023211"/>
    </source>
</evidence>